<keyword evidence="2" id="KW-1185">Reference proteome</keyword>
<proteinExistence type="predicted"/>
<dbReference type="EMBL" id="CAUYUE010000006">
    <property type="protein sequence ID" value="CAK0780297.1"/>
    <property type="molecule type" value="Genomic_DNA"/>
</dbReference>
<organism evidence="1 2">
    <name type="scientific">Coccomyxa viridis</name>
    <dbReference type="NCBI Taxonomy" id="1274662"/>
    <lineage>
        <taxon>Eukaryota</taxon>
        <taxon>Viridiplantae</taxon>
        <taxon>Chlorophyta</taxon>
        <taxon>core chlorophytes</taxon>
        <taxon>Trebouxiophyceae</taxon>
        <taxon>Trebouxiophyceae incertae sedis</taxon>
        <taxon>Coccomyxaceae</taxon>
        <taxon>Coccomyxa</taxon>
    </lineage>
</organism>
<gene>
    <name evidence="1" type="ORF">CVIRNUC_005002</name>
</gene>
<evidence type="ECO:0000313" key="2">
    <source>
        <dbReference type="Proteomes" id="UP001314263"/>
    </source>
</evidence>
<evidence type="ECO:0000313" key="1">
    <source>
        <dbReference type="EMBL" id="CAK0780297.1"/>
    </source>
</evidence>
<name>A0AAV1I446_9CHLO</name>
<dbReference type="Proteomes" id="UP001314263">
    <property type="component" value="Unassembled WGS sequence"/>
</dbReference>
<dbReference type="AlphaFoldDB" id="A0AAV1I446"/>
<sequence>MAVDVATISFTPCSSGRANAKHARGNVLERRKPQRRAAAVHGLIGVVICVRQVTCFEQGLPSEATRRRTAQHILDIMSSRSQGSRGQGQEHRIRAALHELEAPGVDQQAWRCLAGAVESSGSAGLRGLLGWQLYKVPNISGAQDARCQLTSYPVGRRFREESGLNSCMAGIFKSIHTGTLNSSLPLVNLSRWDLFHAHAFSSWADGRLGLLFHAKEYPRECEGFPYNLGYCQRGSQLEYGPRGMDFRNLLFYEGVLCDLDVGEASTLHDTLIMDGLQPVRTVLESDFGSPICDINYFHSLHDRPREQRLFVCGDYSQNTY</sequence>
<reference evidence="1 2" key="1">
    <citation type="submission" date="2023-10" db="EMBL/GenBank/DDBJ databases">
        <authorList>
            <person name="Maclean D."/>
            <person name="Macfadyen A."/>
        </authorList>
    </citation>
    <scope>NUCLEOTIDE SEQUENCE [LARGE SCALE GENOMIC DNA]</scope>
</reference>
<accession>A0AAV1I446</accession>
<comment type="caution">
    <text evidence="1">The sequence shown here is derived from an EMBL/GenBank/DDBJ whole genome shotgun (WGS) entry which is preliminary data.</text>
</comment>
<dbReference type="PANTHER" id="PTHR35759:SF1">
    <property type="entry name" value="OS07G0673000 PROTEIN"/>
    <property type="match status" value="1"/>
</dbReference>
<dbReference type="PANTHER" id="PTHR35759">
    <property type="entry name" value="BNAA09G03860D PROTEIN"/>
    <property type="match status" value="1"/>
</dbReference>
<protein>
    <submittedName>
        <fullName evidence="1">Uncharacterized protein</fullName>
    </submittedName>
</protein>